<feature type="coiled-coil region" evidence="1">
    <location>
        <begin position="59"/>
        <end position="86"/>
    </location>
</feature>
<dbReference type="GO" id="GO:0003677">
    <property type="term" value="F:DNA binding"/>
    <property type="evidence" value="ECO:0007669"/>
    <property type="project" value="InterPro"/>
</dbReference>
<dbReference type="EMBL" id="CP108195">
    <property type="protein sequence ID" value="WTS18327.1"/>
    <property type="molecule type" value="Genomic_DNA"/>
</dbReference>
<sequence length="97" mass="11291">MPPSKYSPEFREEAIQIALRSSKTISEVARELELNSETLRGWVKKYQKQQEPTPDAELTVNERARLKELERRNRELEMEVTFLKKGVPRTREAACGS</sequence>
<protein>
    <submittedName>
        <fullName evidence="2">Transposase</fullName>
    </submittedName>
</protein>
<dbReference type="Pfam" id="PF01527">
    <property type="entry name" value="HTH_Tnp_1"/>
    <property type="match status" value="1"/>
</dbReference>
<dbReference type="InterPro" id="IPR002514">
    <property type="entry name" value="Transposase_8"/>
</dbReference>
<dbReference type="InterPro" id="IPR009057">
    <property type="entry name" value="Homeodomain-like_sf"/>
</dbReference>
<evidence type="ECO:0000256" key="1">
    <source>
        <dbReference type="SAM" id="Coils"/>
    </source>
</evidence>
<dbReference type="GO" id="GO:0004803">
    <property type="term" value="F:transposase activity"/>
    <property type="evidence" value="ECO:0007669"/>
    <property type="project" value="InterPro"/>
</dbReference>
<evidence type="ECO:0000313" key="2">
    <source>
        <dbReference type="EMBL" id="WTS18327.1"/>
    </source>
</evidence>
<organism evidence="2">
    <name type="scientific">Streptomyces sp. NBC_00119</name>
    <dbReference type="NCBI Taxonomy" id="2975659"/>
    <lineage>
        <taxon>Bacteria</taxon>
        <taxon>Bacillati</taxon>
        <taxon>Actinomycetota</taxon>
        <taxon>Actinomycetes</taxon>
        <taxon>Kitasatosporales</taxon>
        <taxon>Streptomycetaceae</taxon>
        <taxon>Streptomyces</taxon>
    </lineage>
</organism>
<dbReference type="PANTHER" id="PTHR33215:SF13">
    <property type="entry name" value="PROTEIN DISTAL ANTENNA"/>
    <property type="match status" value="1"/>
</dbReference>
<name>A0AAU1UM49_9ACTN</name>
<dbReference type="SUPFAM" id="SSF46689">
    <property type="entry name" value="Homeodomain-like"/>
    <property type="match status" value="1"/>
</dbReference>
<reference evidence="2" key="1">
    <citation type="submission" date="2022-10" db="EMBL/GenBank/DDBJ databases">
        <title>The complete genomes of actinobacterial strains from the NBC collection.</title>
        <authorList>
            <person name="Joergensen T.S."/>
            <person name="Alvarez Arevalo M."/>
            <person name="Sterndorff E.B."/>
            <person name="Faurdal D."/>
            <person name="Vuksanovic O."/>
            <person name="Mourched A.-S."/>
            <person name="Charusanti P."/>
            <person name="Shaw S."/>
            <person name="Blin K."/>
            <person name="Weber T."/>
        </authorList>
    </citation>
    <scope>NUCLEOTIDE SEQUENCE</scope>
    <source>
        <strain evidence="2">NBC_00119</strain>
    </source>
</reference>
<dbReference type="Gene3D" id="1.10.10.60">
    <property type="entry name" value="Homeodomain-like"/>
    <property type="match status" value="1"/>
</dbReference>
<gene>
    <name evidence="2" type="ORF">OHU69_49650</name>
</gene>
<dbReference type="InterPro" id="IPR051839">
    <property type="entry name" value="RD_transcriptional_regulator"/>
</dbReference>
<keyword evidence="1" id="KW-0175">Coiled coil</keyword>
<dbReference type="PANTHER" id="PTHR33215">
    <property type="entry name" value="PROTEIN DISTAL ANTENNA"/>
    <property type="match status" value="1"/>
</dbReference>
<accession>A0AAU1UM49</accession>
<dbReference type="GO" id="GO:0006313">
    <property type="term" value="P:DNA transposition"/>
    <property type="evidence" value="ECO:0007669"/>
    <property type="project" value="InterPro"/>
</dbReference>
<proteinExistence type="predicted"/>
<dbReference type="AlphaFoldDB" id="A0AAU1UM49"/>